<dbReference type="InterPro" id="IPR027463">
    <property type="entry name" value="AcrB_DN_DC_subdom"/>
</dbReference>
<feature type="transmembrane region" description="Helical" evidence="2">
    <location>
        <begin position="1102"/>
        <end position="1127"/>
    </location>
</feature>
<dbReference type="PANTHER" id="PTHR32063">
    <property type="match status" value="1"/>
</dbReference>
<evidence type="ECO:0000256" key="1">
    <source>
        <dbReference type="SAM" id="MobiDB-lite"/>
    </source>
</evidence>
<feature type="region of interest" description="Disordered" evidence="1">
    <location>
        <begin position="597"/>
        <end position="622"/>
    </location>
</feature>
<keyword evidence="5" id="KW-1185">Reference proteome</keyword>
<keyword evidence="2" id="KW-1133">Transmembrane helix</keyword>
<dbReference type="SUPFAM" id="SSF82866">
    <property type="entry name" value="Multidrug efflux transporter AcrB transmembrane domain"/>
    <property type="match status" value="2"/>
</dbReference>
<dbReference type="Gene3D" id="3.30.70.1440">
    <property type="entry name" value="Multidrug efflux transporter AcrB pore domain"/>
    <property type="match status" value="1"/>
</dbReference>
<proteinExistence type="predicted"/>
<dbReference type="Gene3D" id="3.30.2090.10">
    <property type="entry name" value="Multidrug efflux transporter AcrB TolC docking domain, DN and DC subdomains"/>
    <property type="match status" value="2"/>
</dbReference>
<feature type="region of interest" description="Disordered" evidence="1">
    <location>
        <begin position="509"/>
        <end position="584"/>
    </location>
</feature>
<feature type="transmembrane region" description="Helical" evidence="2">
    <location>
        <begin position="645"/>
        <end position="666"/>
    </location>
</feature>
<sequence length="1156" mass="117268">MHFLAVLSMKNRALIALITIVAAIFGSLALTSLKQELIPSLQLPQLLVSTSYPGASPEVVNDDVSTPIETAIQGIAGLESTSTTSSTNSSLVSATFTYGTDLVKAESRISQAINRIKTRLPDNLDPQVISGSIDDFPVISLAVSGGDQATLADDLKRSVLGDIRDVSGVREAALVGDVGRRVTITADAAALATRGLSTQAIRSALQQNGALIPAGSLTEGDKTLSVQAGGKLTSAADIAALPLLGTGAGTAPGAGAVTAPGAAPAAPPTIGDVATVVLGENPVASISRVNGKPALTIAVTKVPAANTVDVSTAVRAILPKLQDAVPGTTFTVVFDQAPFIQESINSLTQEGILGLVFAVLVILVFLLSVRATLVTAISIPTSVLITFIGLQGVGYSLNILTLGALTIAIGRVVDDSIVVIENIKRHLVPGADRSETIVEAVREVAGAITASTITTVTVFLPIAFVGGSTGELFRPFALTVTIALLASLLVSLTIVPVLAYWFLRAPNPKPATSPKTAKPARPEKTPKSAEPGTIPETAPVLAATDAATGEAATAPVSAESDRDRAGFGSPLPKPQARAAETGAAADPLGESVLAATPATSTAAAPATASRRTRRAASAPATAIAEEPSRLQTGYLPIIRWTLRHAVVTLLLSVLVLGGTVAIIPFMKVNFLGSTGQTTFRVAQALPVGTSLAAQDTASTTVETALRSTPGVKIVQVSIGGGSALAAFAGGAPTTSTVSYSITTDGVAKPDAVQDAVRGKLAALTDVGDFSVTAGGGFGGTSDIAVDITAANGADLQKASDSILAAVKKLDAIKESSSNLAASRPYLAVKIDRTKAAAAGLSELALGSLVSQAMQPSIVGSIVINEANLSVYLTGASSPTTTAALAALQIPTVAGPVALSTLATVAQVDGPATLTTTKGLRTATVSATPNNNDLGTANAQMATVLADTTLPTGATATLGGVTKDQTDAFQQLGIALLAAILIVYIVMVATFRSLLQPLLLLVSIPFAATGAIALQVITGIPLGVPSLIGVLMLIGIVVTNAIVLIDLVNQYRRRGLDVREALVNGASRRLRPILMTALATIFALLPMAVGLTGTGGFISQPLALVVIGGLVSSTLLTLIVLPVLYFLVEGGRERRAIRREEKNVARESAAAAATNLG</sequence>
<feature type="domain" description="SSD" evidence="3">
    <location>
        <begin position="366"/>
        <end position="501"/>
    </location>
</feature>
<accession>A0ABY7NCE1</accession>
<evidence type="ECO:0000256" key="2">
    <source>
        <dbReference type="SAM" id="Phobius"/>
    </source>
</evidence>
<feature type="transmembrane region" description="Helical" evidence="2">
    <location>
        <begin position="1069"/>
        <end position="1090"/>
    </location>
</feature>
<keyword evidence="2" id="KW-0812">Transmembrane</keyword>
<feature type="transmembrane region" description="Helical" evidence="2">
    <location>
        <begin position="971"/>
        <end position="990"/>
    </location>
</feature>
<dbReference type="SUPFAM" id="SSF82693">
    <property type="entry name" value="Multidrug efflux transporter AcrB pore domain, PN1, PN2, PC1 and PC2 subdomains"/>
    <property type="match status" value="2"/>
</dbReference>
<dbReference type="Gene3D" id="1.20.1640.10">
    <property type="entry name" value="Multidrug efflux transporter AcrB transmembrane domain"/>
    <property type="match status" value="3"/>
</dbReference>
<dbReference type="PRINTS" id="PR00702">
    <property type="entry name" value="ACRIFLAVINRP"/>
</dbReference>
<dbReference type="Gene3D" id="3.30.70.1320">
    <property type="entry name" value="Multidrug efflux transporter AcrB pore domain like"/>
    <property type="match status" value="1"/>
</dbReference>
<dbReference type="SUPFAM" id="SSF82714">
    <property type="entry name" value="Multidrug efflux transporter AcrB TolC docking domain, DN and DC subdomains"/>
    <property type="match status" value="2"/>
</dbReference>
<protein>
    <submittedName>
        <fullName evidence="4">Efflux RND transporter permease subunit</fullName>
    </submittedName>
</protein>
<dbReference type="EMBL" id="CP075584">
    <property type="protein sequence ID" value="WBM79235.1"/>
    <property type="molecule type" value="Genomic_DNA"/>
</dbReference>
<dbReference type="Proteomes" id="UP001212421">
    <property type="component" value="Chromosome"/>
</dbReference>
<feature type="transmembrane region" description="Helical" evidence="2">
    <location>
        <begin position="444"/>
        <end position="464"/>
    </location>
</feature>
<gene>
    <name evidence="4" type="ORF">KIV56_12325</name>
</gene>
<evidence type="ECO:0000313" key="4">
    <source>
        <dbReference type="EMBL" id="WBM79235.1"/>
    </source>
</evidence>
<dbReference type="InterPro" id="IPR001036">
    <property type="entry name" value="Acrflvin-R"/>
</dbReference>
<dbReference type="Pfam" id="PF00873">
    <property type="entry name" value="ACR_tran"/>
    <property type="match status" value="2"/>
</dbReference>
<feature type="transmembrane region" description="Helical" evidence="2">
    <location>
        <begin position="351"/>
        <end position="369"/>
    </location>
</feature>
<name>A0ABY7NCE1_9MICO</name>
<evidence type="ECO:0000313" key="5">
    <source>
        <dbReference type="Proteomes" id="UP001212421"/>
    </source>
</evidence>
<feature type="compositionally biased region" description="Low complexity" evidence="1">
    <location>
        <begin position="510"/>
        <end position="519"/>
    </location>
</feature>
<feature type="compositionally biased region" description="Low complexity" evidence="1">
    <location>
        <begin position="542"/>
        <end position="554"/>
    </location>
</feature>
<dbReference type="RefSeq" id="WP_281533762.1">
    <property type="nucleotide sequence ID" value="NZ_CP075584.1"/>
</dbReference>
<feature type="transmembrane region" description="Helical" evidence="2">
    <location>
        <begin position="997"/>
        <end position="1019"/>
    </location>
</feature>
<feature type="transmembrane region" description="Helical" evidence="2">
    <location>
        <begin position="1025"/>
        <end position="1048"/>
    </location>
</feature>
<dbReference type="Gene3D" id="3.30.70.1430">
    <property type="entry name" value="Multidrug efflux transporter AcrB pore domain"/>
    <property type="match status" value="2"/>
</dbReference>
<dbReference type="PROSITE" id="PS50156">
    <property type="entry name" value="SSD"/>
    <property type="match status" value="1"/>
</dbReference>
<keyword evidence="2" id="KW-0472">Membrane</keyword>
<evidence type="ECO:0000259" key="3">
    <source>
        <dbReference type="PROSITE" id="PS50156"/>
    </source>
</evidence>
<organism evidence="4 5">
    <name type="scientific">Cryobacterium breve</name>
    <dbReference type="NCBI Taxonomy" id="1259258"/>
    <lineage>
        <taxon>Bacteria</taxon>
        <taxon>Bacillati</taxon>
        <taxon>Actinomycetota</taxon>
        <taxon>Actinomycetes</taxon>
        <taxon>Micrococcales</taxon>
        <taxon>Microbacteriaceae</taxon>
        <taxon>Cryobacterium</taxon>
    </lineage>
</organism>
<feature type="transmembrane region" description="Helical" evidence="2">
    <location>
        <begin position="476"/>
        <end position="503"/>
    </location>
</feature>
<dbReference type="InterPro" id="IPR000731">
    <property type="entry name" value="SSD"/>
</dbReference>
<reference evidence="4 5" key="1">
    <citation type="submission" date="2021-05" db="EMBL/GenBank/DDBJ databases">
        <authorList>
            <person name="Kumar R."/>
            <person name="Kumar A."/>
            <person name="Mukhia S."/>
        </authorList>
    </citation>
    <scope>NUCLEOTIDE SEQUENCE [LARGE SCALE GENOMIC DNA]</scope>
    <source>
        <strain evidence="4 5">ERMR7:08</strain>
    </source>
</reference>
<dbReference type="PANTHER" id="PTHR32063:SF0">
    <property type="entry name" value="SWARMING MOTILITY PROTEIN SWRC"/>
    <property type="match status" value="1"/>
</dbReference>